<reference evidence="3" key="1">
    <citation type="submission" date="2016-10" db="EMBL/GenBank/DDBJ databases">
        <authorList>
            <person name="Varghese N."/>
            <person name="Submissions S."/>
        </authorList>
    </citation>
    <scope>NUCLEOTIDE SEQUENCE [LARGE SCALE GENOMIC DNA]</scope>
    <source>
        <strain evidence="3">CGMCC 1.12333</strain>
    </source>
</reference>
<organism evidence="2 3">
    <name type="scientific">Pustulibacterium marinum</name>
    <dbReference type="NCBI Taxonomy" id="1224947"/>
    <lineage>
        <taxon>Bacteria</taxon>
        <taxon>Pseudomonadati</taxon>
        <taxon>Bacteroidota</taxon>
        <taxon>Flavobacteriia</taxon>
        <taxon>Flavobacteriales</taxon>
        <taxon>Flavobacteriaceae</taxon>
        <taxon>Pustulibacterium</taxon>
    </lineage>
</organism>
<gene>
    <name evidence="2" type="ORF">SAMN05216480_11660</name>
</gene>
<evidence type="ECO:0000256" key="1">
    <source>
        <dbReference type="SAM" id="Phobius"/>
    </source>
</evidence>
<feature type="transmembrane region" description="Helical" evidence="1">
    <location>
        <begin position="107"/>
        <end position="127"/>
    </location>
</feature>
<dbReference type="Proteomes" id="UP000199138">
    <property type="component" value="Unassembled WGS sequence"/>
</dbReference>
<dbReference type="OrthoDB" id="764979at2"/>
<dbReference type="EMBL" id="FPBK01000016">
    <property type="protein sequence ID" value="SFU72445.1"/>
    <property type="molecule type" value="Genomic_DNA"/>
</dbReference>
<proteinExistence type="predicted"/>
<evidence type="ECO:0000313" key="3">
    <source>
        <dbReference type="Proteomes" id="UP000199138"/>
    </source>
</evidence>
<keyword evidence="1" id="KW-0812">Transmembrane</keyword>
<evidence type="ECO:0000313" key="2">
    <source>
        <dbReference type="EMBL" id="SFU72445.1"/>
    </source>
</evidence>
<sequence>MKNVIYKKNIILQLCKSFYMFYFQNIFINEYSEDEVSKAIYKTMDKNDFSLDFQTSFLTSREEIKFFGKEDKTTLQLTRVRSLLSRYFPKIIIRFEKKNLSYYQIRFSIASTVIMIFLLTCLLYSLMNYIVTQQINPNFILFIFFNLLYFVLSYLEIYKTKGAIQSILKSSVKTMTNLQP</sequence>
<dbReference type="RefSeq" id="WP_143106452.1">
    <property type="nucleotide sequence ID" value="NZ_FPBK01000016.1"/>
</dbReference>
<dbReference type="AlphaFoldDB" id="A0A1I7IHR3"/>
<feature type="transmembrane region" description="Helical" evidence="1">
    <location>
        <begin position="139"/>
        <end position="158"/>
    </location>
</feature>
<keyword evidence="3" id="KW-1185">Reference proteome</keyword>
<protein>
    <submittedName>
        <fullName evidence="2">Uncharacterized protein</fullName>
    </submittedName>
</protein>
<keyword evidence="1" id="KW-1133">Transmembrane helix</keyword>
<accession>A0A1I7IHR3</accession>
<name>A0A1I7IHR3_9FLAO</name>
<keyword evidence="1" id="KW-0472">Membrane</keyword>